<dbReference type="EMBL" id="CP017480">
    <property type="protein sequence ID" value="APG03534.1"/>
    <property type="molecule type" value="Genomic_DNA"/>
</dbReference>
<evidence type="ECO:0000256" key="1">
    <source>
        <dbReference type="SAM" id="MobiDB-lite"/>
    </source>
</evidence>
<accession>A0A1L3ER66</accession>
<dbReference type="OrthoDB" id="9814751at2"/>
<dbReference type="STRING" id="1440763.BJI69_06160"/>
<reference evidence="4" key="1">
    <citation type="submission" date="2016-09" db="EMBL/GenBank/DDBJ databases">
        <authorList>
            <person name="Lysoe E."/>
        </authorList>
    </citation>
    <scope>NUCLEOTIDE SEQUENCE [LARGE SCALE GENOMIC DNA]</scope>
    <source>
        <strain evidence="4">LJ96T</strain>
    </source>
</reference>
<name>A0A1L3ER66_9GAMM</name>
<feature type="domain" description="HTH cro/C1-type" evidence="2">
    <location>
        <begin position="24"/>
        <end position="77"/>
    </location>
</feature>
<dbReference type="RefSeq" id="WP_052767324.1">
    <property type="nucleotide sequence ID" value="NZ_CP017480.1"/>
</dbReference>
<protein>
    <recommendedName>
        <fullName evidence="2">HTH cro/C1-type domain-containing protein</fullName>
    </recommendedName>
</protein>
<dbReference type="Pfam" id="PF13560">
    <property type="entry name" value="HTH_31"/>
    <property type="match status" value="1"/>
</dbReference>
<dbReference type="AlphaFoldDB" id="A0A1L3ER66"/>
<evidence type="ECO:0000313" key="4">
    <source>
        <dbReference type="Proteomes" id="UP000182987"/>
    </source>
</evidence>
<dbReference type="PROSITE" id="PS50943">
    <property type="entry name" value="HTH_CROC1"/>
    <property type="match status" value="1"/>
</dbReference>
<dbReference type="Proteomes" id="UP000182987">
    <property type="component" value="Chromosome"/>
</dbReference>
<evidence type="ECO:0000313" key="3">
    <source>
        <dbReference type="EMBL" id="APG03534.1"/>
    </source>
</evidence>
<proteinExistence type="predicted"/>
<organism evidence="3 4">
    <name type="scientific">Luteibacter rhizovicinus DSM 16549</name>
    <dbReference type="NCBI Taxonomy" id="1440763"/>
    <lineage>
        <taxon>Bacteria</taxon>
        <taxon>Pseudomonadati</taxon>
        <taxon>Pseudomonadota</taxon>
        <taxon>Gammaproteobacteria</taxon>
        <taxon>Lysobacterales</taxon>
        <taxon>Rhodanobacteraceae</taxon>
        <taxon>Luteibacter</taxon>
    </lineage>
</organism>
<feature type="region of interest" description="Disordered" evidence="1">
    <location>
        <begin position="1"/>
        <end position="32"/>
    </location>
</feature>
<sequence>MKMSATHSLSPRGHSAAQSFGRKLRAARQARGYTQPDLAARARISLSTLVRMEAGDSGTAFGMWINAFEVLGLLSMFTDSNDPLTESVALANLDRPIRKRKPSRNLDF</sequence>
<evidence type="ECO:0000259" key="2">
    <source>
        <dbReference type="PROSITE" id="PS50943"/>
    </source>
</evidence>
<dbReference type="GO" id="GO:0003677">
    <property type="term" value="F:DNA binding"/>
    <property type="evidence" value="ECO:0007669"/>
    <property type="project" value="InterPro"/>
</dbReference>
<dbReference type="SMART" id="SM00530">
    <property type="entry name" value="HTH_XRE"/>
    <property type="match status" value="1"/>
</dbReference>
<keyword evidence="4" id="KW-1185">Reference proteome</keyword>
<dbReference type="SUPFAM" id="SSF47413">
    <property type="entry name" value="lambda repressor-like DNA-binding domains"/>
    <property type="match status" value="1"/>
</dbReference>
<dbReference type="Gene3D" id="1.10.260.40">
    <property type="entry name" value="lambda repressor-like DNA-binding domains"/>
    <property type="match status" value="1"/>
</dbReference>
<gene>
    <name evidence="3" type="ORF">BJI69_06160</name>
</gene>
<dbReference type="InterPro" id="IPR010982">
    <property type="entry name" value="Lambda_DNA-bd_dom_sf"/>
</dbReference>
<dbReference type="CDD" id="cd00093">
    <property type="entry name" value="HTH_XRE"/>
    <property type="match status" value="1"/>
</dbReference>
<dbReference type="InterPro" id="IPR001387">
    <property type="entry name" value="Cro/C1-type_HTH"/>
</dbReference>
<dbReference type="KEGG" id="lrz:BJI69_06160"/>